<proteinExistence type="predicted"/>
<evidence type="ECO:0000313" key="2">
    <source>
        <dbReference type="EMBL" id="KAA8495126.1"/>
    </source>
</evidence>
<protein>
    <submittedName>
        <fullName evidence="2">Uncharacterized protein</fullName>
    </submittedName>
</protein>
<evidence type="ECO:0000313" key="3">
    <source>
        <dbReference type="Proteomes" id="UP000324585"/>
    </source>
</evidence>
<dbReference type="AlphaFoldDB" id="A0A5J4YUU7"/>
<keyword evidence="1" id="KW-0472">Membrane</keyword>
<reference evidence="3" key="1">
    <citation type="journal article" date="2019" name="Nat. Commun.">
        <title>Expansion of phycobilisome linker gene families in mesophilic red algae.</title>
        <authorList>
            <person name="Lee J."/>
            <person name="Kim D."/>
            <person name="Bhattacharya D."/>
            <person name="Yoon H.S."/>
        </authorList>
    </citation>
    <scope>NUCLEOTIDE SEQUENCE [LARGE SCALE GENOMIC DNA]</scope>
    <source>
        <strain evidence="3">CCMP 1328</strain>
    </source>
</reference>
<comment type="caution">
    <text evidence="2">The sequence shown here is derived from an EMBL/GenBank/DDBJ whole genome shotgun (WGS) entry which is preliminary data.</text>
</comment>
<sequence>METLPKIVQAHILSVVGPHETIVGVHHPTKQLVNKKANMNYIVFIVPAAWLLCPLFIYRAEFERKKLGRTYYVVTDEALYTIIMDMDERGKFAVTNGNSLSRVPYDHVIMASVDTPGKGCTCMQVPHASVQTAGFQSRHTAHSETNAVEPAGEWMLVEDPHALVMQINDAMRARKAQDRQVGVEVDVKVSHEAPAPKRVFVSSSRNPDDVRFATIRDDMDDEALKRAIGAALGLAEDEQRVQQCEVKLMYAPDRYSMVSRAADIRDDDTLLMVMD</sequence>
<name>A0A5J4YUU7_PORPP</name>
<keyword evidence="3" id="KW-1185">Reference proteome</keyword>
<organism evidence="2 3">
    <name type="scientific">Porphyridium purpureum</name>
    <name type="common">Red alga</name>
    <name type="synonym">Porphyridium cruentum</name>
    <dbReference type="NCBI Taxonomy" id="35688"/>
    <lineage>
        <taxon>Eukaryota</taxon>
        <taxon>Rhodophyta</taxon>
        <taxon>Bangiophyceae</taxon>
        <taxon>Porphyridiales</taxon>
        <taxon>Porphyridiaceae</taxon>
        <taxon>Porphyridium</taxon>
    </lineage>
</organism>
<gene>
    <name evidence="2" type="ORF">FVE85_3367</name>
</gene>
<evidence type="ECO:0000256" key="1">
    <source>
        <dbReference type="SAM" id="Phobius"/>
    </source>
</evidence>
<dbReference type="Proteomes" id="UP000324585">
    <property type="component" value="Unassembled WGS sequence"/>
</dbReference>
<feature type="transmembrane region" description="Helical" evidence="1">
    <location>
        <begin position="39"/>
        <end position="58"/>
    </location>
</feature>
<keyword evidence="1" id="KW-1133">Transmembrane helix</keyword>
<keyword evidence="1" id="KW-0812">Transmembrane</keyword>
<accession>A0A5J4YUU7</accession>
<dbReference type="EMBL" id="VRMN01000004">
    <property type="protein sequence ID" value="KAA8495126.1"/>
    <property type="molecule type" value="Genomic_DNA"/>
</dbReference>